<dbReference type="Proteomes" id="UP000019246">
    <property type="component" value="Unassembled WGS sequence"/>
</dbReference>
<protein>
    <submittedName>
        <fullName evidence="1">Glycosyl transferase family protein</fullName>
    </submittedName>
</protein>
<dbReference type="GO" id="GO:0016740">
    <property type="term" value="F:transferase activity"/>
    <property type="evidence" value="ECO:0007669"/>
    <property type="project" value="UniProtKB-KW"/>
</dbReference>
<name>W7B422_9LIST</name>
<evidence type="ECO:0000313" key="1">
    <source>
        <dbReference type="EMBL" id="EUJ17491.1"/>
    </source>
</evidence>
<evidence type="ECO:0000313" key="2">
    <source>
        <dbReference type="Proteomes" id="UP000019246"/>
    </source>
</evidence>
<dbReference type="STRING" id="1265818.MAQA_13491"/>
<accession>W7B422</accession>
<keyword evidence="2" id="KW-1185">Reference proteome</keyword>
<dbReference type="AlphaFoldDB" id="W7B422"/>
<sequence length="71" mass="8031">MEKLLKAVPLIRYGTVVFIGDGKLKKGLMDETERAGLANRVKFFRQSTSSGTPALYKISLFRLPIIKQYLL</sequence>
<gene>
    <name evidence="1" type="ORF">MAQA_13491</name>
</gene>
<dbReference type="PATRIC" id="fig|1265818.5.peg.2718"/>
<keyword evidence="1" id="KW-0808">Transferase</keyword>
<proteinExistence type="predicted"/>
<dbReference type="EMBL" id="AOCG01000013">
    <property type="protein sequence ID" value="EUJ17491.1"/>
    <property type="molecule type" value="Genomic_DNA"/>
</dbReference>
<organism evidence="1 2">
    <name type="scientific">Listeria aquatica FSL S10-1188</name>
    <dbReference type="NCBI Taxonomy" id="1265818"/>
    <lineage>
        <taxon>Bacteria</taxon>
        <taxon>Bacillati</taxon>
        <taxon>Bacillota</taxon>
        <taxon>Bacilli</taxon>
        <taxon>Bacillales</taxon>
        <taxon>Listeriaceae</taxon>
        <taxon>Listeria</taxon>
    </lineage>
</organism>
<comment type="caution">
    <text evidence="1">The sequence shown here is derived from an EMBL/GenBank/DDBJ whole genome shotgun (WGS) entry which is preliminary data.</text>
</comment>
<reference evidence="1 2" key="1">
    <citation type="journal article" date="2014" name="Int. J. Syst. Evol. Microbiol.">
        <title>Listeria floridensis sp. nov., Listeria aquatica sp. nov., Listeria cornellensis sp. nov., Listeria riparia sp. nov. and Listeria grandensis sp. nov., from agricultural and natural environments.</title>
        <authorList>
            <person name="den Bakker H.C."/>
            <person name="Warchocki S."/>
            <person name="Wright E.M."/>
            <person name="Allred A.F."/>
            <person name="Ahlstrom C."/>
            <person name="Manuel C.S."/>
            <person name="Stasiewicz M.J."/>
            <person name="Burrell A."/>
            <person name="Roof S."/>
            <person name="Strawn L."/>
            <person name="Fortes E.D."/>
            <person name="Nightingale K.K."/>
            <person name="Kephart D."/>
            <person name="Wiedmann M."/>
        </authorList>
    </citation>
    <scope>NUCLEOTIDE SEQUENCE [LARGE SCALE GENOMIC DNA]</scope>
    <source>
        <strain evidence="1 2">FSL S10-1188</strain>
    </source>
</reference>